<name>A0A1G8YYE2_9EURY</name>
<sequence length="124" mass="13765">MIRDSLRRRVSALEHDRQEREKFTGAATEQALTLAGRYIEKAQRALDDGQPIPRETLTISSAVTLATVYHGGPVRTPDAVEAAAWQTLKTIADLEVPDLATGEDLRQYLDRLIERLDLAAVVEP</sequence>
<dbReference type="RefSeq" id="WP_066953749.1">
    <property type="nucleotide sequence ID" value="NZ_BCNX01000003.1"/>
</dbReference>
<reference evidence="1 2" key="1">
    <citation type="submission" date="2016-10" db="EMBL/GenBank/DDBJ databases">
        <authorList>
            <person name="Varghese N."/>
            <person name="Submissions S."/>
        </authorList>
    </citation>
    <scope>NUCLEOTIDE SEQUENCE [LARGE SCALE GENOMIC DNA]</scope>
    <source>
        <strain evidence="1 2">DSM 2373</strain>
    </source>
</reference>
<dbReference type="AlphaFoldDB" id="A0A1G8YYE2"/>
<gene>
    <name evidence="1" type="ORF">SAMN04488571_103271</name>
</gene>
<accession>A0A1G8YYE2</accession>
<proteinExistence type="predicted"/>
<dbReference type="Proteomes" id="UP000326500">
    <property type="component" value="Unassembled WGS sequence"/>
</dbReference>
<dbReference type="STRING" id="2200.GCA_001571405_00024"/>
<dbReference type="EMBL" id="FNFT01000003">
    <property type="protein sequence ID" value="SDK07848.1"/>
    <property type="molecule type" value="Genomic_DNA"/>
</dbReference>
<evidence type="ECO:0000313" key="2">
    <source>
        <dbReference type="Proteomes" id="UP000326500"/>
    </source>
</evidence>
<keyword evidence="2" id="KW-1185">Reference proteome</keyword>
<protein>
    <submittedName>
        <fullName evidence="1">Uncharacterized protein</fullName>
    </submittedName>
</protein>
<evidence type="ECO:0000313" key="1">
    <source>
        <dbReference type="EMBL" id="SDK07848.1"/>
    </source>
</evidence>
<organism evidence="1 2">
    <name type="scientific">Methanoculleus thermophilus</name>
    <dbReference type="NCBI Taxonomy" id="2200"/>
    <lineage>
        <taxon>Archaea</taxon>
        <taxon>Methanobacteriati</taxon>
        <taxon>Methanobacteriota</taxon>
        <taxon>Stenosarchaea group</taxon>
        <taxon>Methanomicrobia</taxon>
        <taxon>Methanomicrobiales</taxon>
        <taxon>Methanomicrobiaceae</taxon>
        <taxon>Methanoculleus</taxon>
    </lineage>
</organism>